<name>A0A3P6TQJ9_LITSI</name>
<comment type="similarity">
    <text evidence="3">Belongs to the CBF-beta family.</text>
</comment>
<gene>
    <name evidence="5" type="ORF">NLS_LOCUS6174</name>
</gene>
<dbReference type="InterPro" id="IPR003417">
    <property type="entry name" value="CBF_beta"/>
</dbReference>
<dbReference type="PANTHER" id="PTHR10276:SF3">
    <property type="entry name" value="CORE-BINDING FACTOR SUBUNIT BETA"/>
    <property type="match status" value="1"/>
</dbReference>
<evidence type="ECO:0000313" key="6">
    <source>
        <dbReference type="Proteomes" id="UP000277928"/>
    </source>
</evidence>
<dbReference type="Pfam" id="PF02312">
    <property type="entry name" value="CBF_beta"/>
    <property type="match status" value="1"/>
</dbReference>
<evidence type="ECO:0000313" key="5">
    <source>
        <dbReference type="EMBL" id="VDK83385.1"/>
    </source>
</evidence>
<dbReference type="GO" id="GO:0006357">
    <property type="term" value="P:regulation of transcription by RNA polymerase II"/>
    <property type="evidence" value="ECO:0007669"/>
    <property type="project" value="TreeGrafter"/>
</dbReference>
<comment type="subcellular location">
    <subcellularLocation>
        <location evidence="1">Nucleus</location>
    </subcellularLocation>
</comment>
<dbReference type="InterPro" id="IPR036552">
    <property type="entry name" value="CBF_bsu_sf"/>
</dbReference>
<evidence type="ECO:0000256" key="1">
    <source>
        <dbReference type="ARBA" id="ARBA00004123"/>
    </source>
</evidence>
<dbReference type="PANTHER" id="PTHR10276">
    <property type="entry name" value="CORE-BINDING FACTOR, BETA SUBUNIT"/>
    <property type="match status" value="1"/>
</dbReference>
<dbReference type="Proteomes" id="UP000277928">
    <property type="component" value="Unassembled WGS sequence"/>
</dbReference>
<dbReference type="GO" id="GO:0043565">
    <property type="term" value="F:sequence-specific DNA binding"/>
    <property type="evidence" value="ECO:0007669"/>
    <property type="project" value="TreeGrafter"/>
</dbReference>
<protein>
    <submittedName>
        <fullName evidence="5">Uncharacterized protein</fullName>
    </submittedName>
</protein>
<dbReference type="SUPFAM" id="SSF50723">
    <property type="entry name" value="Core binding factor beta, CBF"/>
    <property type="match status" value="1"/>
</dbReference>
<keyword evidence="6" id="KW-1185">Reference proteome</keyword>
<sequence>MNELWEGDGYQYAYHSYQRNKEEVAEEAEAEENGSNARRGQDRADRTARCMGGAATSPAIDAASRYAVMVAAAVRKQMRCCMPAVVDNQLQKFETDSEIRQLVGPSQIAFAGLPHAPPVERRNALLQSCTDRQQPRLPITFTQFGYNSNFPLSSCTVGQEEITFESRFILNGVCVVLRGILNRELMIGSSTLQFDEEKAAEEELRRQQAMQQYGDRIHAIRQRFNLPQS</sequence>
<dbReference type="STRING" id="42156.A0A3P6TQJ9"/>
<evidence type="ECO:0000256" key="3">
    <source>
        <dbReference type="ARBA" id="ARBA00025734"/>
    </source>
</evidence>
<dbReference type="GO" id="GO:0003713">
    <property type="term" value="F:transcription coactivator activity"/>
    <property type="evidence" value="ECO:0007669"/>
    <property type="project" value="InterPro"/>
</dbReference>
<dbReference type="AlphaFoldDB" id="A0A3P6TQJ9"/>
<reference evidence="5 6" key="1">
    <citation type="submission" date="2018-08" db="EMBL/GenBank/DDBJ databases">
        <authorList>
            <person name="Laetsch R D."/>
            <person name="Stevens L."/>
            <person name="Kumar S."/>
            <person name="Blaxter L. M."/>
        </authorList>
    </citation>
    <scope>NUCLEOTIDE SEQUENCE [LARGE SCALE GENOMIC DNA]</scope>
</reference>
<dbReference type="EMBL" id="UYRX01000525">
    <property type="protein sequence ID" value="VDK83385.1"/>
    <property type="molecule type" value="Genomic_DNA"/>
</dbReference>
<accession>A0A3P6TQJ9</accession>
<dbReference type="OrthoDB" id="10026505at2759"/>
<dbReference type="GO" id="GO:0016513">
    <property type="term" value="C:core-binding factor complex"/>
    <property type="evidence" value="ECO:0007669"/>
    <property type="project" value="TreeGrafter"/>
</dbReference>
<evidence type="ECO:0000256" key="4">
    <source>
        <dbReference type="SAM" id="MobiDB-lite"/>
    </source>
</evidence>
<organism evidence="5 6">
    <name type="scientific">Litomosoides sigmodontis</name>
    <name type="common">Filarial nematode worm</name>
    <dbReference type="NCBI Taxonomy" id="42156"/>
    <lineage>
        <taxon>Eukaryota</taxon>
        <taxon>Metazoa</taxon>
        <taxon>Ecdysozoa</taxon>
        <taxon>Nematoda</taxon>
        <taxon>Chromadorea</taxon>
        <taxon>Rhabditida</taxon>
        <taxon>Spirurina</taxon>
        <taxon>Spiruromorpha</taxon>
        <taxon>Filarioidea</taxon>
        <taxon>Onchocercidae</taxon>
        <taxon>Litomosoides</taxon>
    </lineage>
</organism>
<dbReference type="Gene3D" id="2.40.250.10">
    <property type="entry name" value="Core binding factor, beta subunit"/>
    <property type="match status" value="1"/>
</dbReference>
<keyword evidence="2" id="KW-0539">Nucleus</keyword>
<feature type="region of interest" description="Disordered" evidence="4">
    <location>
        <begin position="23"/>
        <end position="47"/>
    </location>
</feature>
<evidence type="ECO:0000256" key="2">
    <source>
        <dbReference type="ARBA" id="ARBA00023242"/>
    </source>
</evidence>
<proteinExistence type="inferred from homology"/>
<dbReference type="OMA" id="CTVGQEE"/>